<evidence type="ECO:0000256" key="2">
    <source>
        <dbReference type="ARBA" id="ARBA00003120"/>
    </source>
</evidence>
<dbReference type="NCBIfam" id="NF002806">
    <property type="entry name" value="PRK02948.1"/>
    <property type="match status" value="1"/>
</dbReference>
<evidence type="ECO:0000256" key="8">
    <source>
        <dbReference type="ARBA" id="ARBA00023004"/>
    </source>
</evidence>
<protein>
    <recommendedName>
        <fullName evidence="4">cysteine desulfurase</fullName>
        <ecNumber evidence="4">2.8.1.7</ecNumber>
    </recommendedName>
</protein>
<dbReference type="InterPro" id="IPR015422">
    <property type="entry name" value="PyrdxlP-dep_Trfase_small"/>
</dbReference>
<comment type="catalytic activity">
    <reaction evidence="10">
        <text>(sulfur carrier)-H + L-cysteine = (sulfur carrier)-SH + L-alanine</text>
        <dbReference type="Rhea" id="RHEA:43892"/>
        <dbReference type="Rhea" id="RHEA-COMP:14737"/>
        <dbReference type="Rhea" id="RHEA-COMP:14739"/>
        <dbReference type="ChEBI" id="CHEBI:29917"/>
        <dbReference type="ChEBI" id="CHEBI:35235"/>
        <dbReference type="ChEBI" id="CHEBI:57972"/>
        <dbReference type="ChEBI" id="CHEBI:64428"/>
        <dbReference type="EC" id="2.8.1.7"/>
    </reaction>
</comment>
<dbReference type="GO" id="GO:0051536">
    <property type="term" value="F:iron-sulfur cluster binding"/>
    <property type="evidence" value="ECO:0007669"/>
    <property type="project" value="UniProtKB-KW"/>
</dbReference>
<dbReference type="InterPro" id="IPR016454">
    <property type="entry name" value="Cysteine_dSase"/>
</dbReference>
<evidence type="ECO:0000256" key="10">
    <source>
        <dbReference type="ARBA" id="ARBA00050776"/>
    </source>
</evidence>
<evidence type="ECO:0000256" key="6">
    <source>
        <dbReference type="ARBA" id="ARBA00022723"/>
    </source>
</evidence>
<dbReference type="PANTHER" id="PTHR11601">
    <property type="entry name" value="CYSTEINE DESULFURYLASE FAMILY MEMBER"/>
    <property type="match status" value="1"/>
</dbReference>
<organism evidence="12 13">
    <name type="scientific">Tectimicrobiota bacterium</name>
    <dbReference type="NCBI Taxonomy" id="2528274"/>
    <lineage>
        <taxon>Bacteria</taxon>
        <taxon>Pseudomonadati</taxon>
        <taxon>Nitrospinota/Tectimicrobiota group</taxon>
        <taxon>Candidatus Tectimicrobiota</taxon>
    </lineage>
</organism>
<reference evidence="12" key="1">
    <citation type="submission" date="2019-03" db="EMBL/GenBank/DDBJ databases">
        <title>Lake Tanganyika Metagenome-Assembled Genomes (MAGs).</title>
        <authorList>
            <person name="Tran P."/>
        </authorList>
    </citation>
    <scope>NUCLEOTIDE SEQUENCE</scope>
    <source>
        <strain evidence="12">K_DeepCast_65m_m2_066</strain>
    </source>
</reference>
<dbReference type="GO" id="GO:0046872">
    <property type="term" value="F:metal ion binding"/>
    <property type="evidence" value="ECO:0007669"/>
    <property type="project" value="UniProtKB-KW"/>
</dbReference>
<dbReference type="GO" id="GO:0031071">
    <property type="term" value="F:cysteine desulfurase activity"/>
    <property type="evidence" value="ECO:0007669"/>
    <property type="project" value="UniProtKB-EC"/>
</dbReference>
<evidence type="ECO:0000256" key="3">
    <source>
        <dbReference type="ARBA" id="ARBA00006490"/>
    </source>
</evidence>
<keyword evidence="6" id="KW-0479">Metal-binding</keyword>
<dbReference type="FunFam" id="3.40.640.10:FF:000084">
    <property type="entry name" value="IscS-like cysteine desulfurase"/>
    <property type="match status" value="1"/>
</dbReference>
<accession>A0A937W762</accession>
<dbReference type="EMBL" id="VGLS01000847">
    <property type="protein sequence ID" value="MBM3226271.1"/>
    <property type="molecule type" value="Genomic_DNA"/>
</dbReference>
<dbReference type="InterPro" id="IPR000192">
    <property type="entry name" value="Aminotrans_V_dom"/>
</dbReference>
<dbReference type="Gene3D" id="1.10.260.50">
    <property type="match status" value="1"/>
</dbReference>
<sequence>MPEGKRQIYLDHNATTPVLPEVCDVLLRYYREDFGNPSSVHHYGRRARVAVDEARDSVAALLDAPASSISFSSGGTEANNTILKGLALAGQGHGRHLVTSQIEHPAVLDTCAALEQLGYRVTYVPVDTQGVVSPEAVQAALTDETIGVSIMYANNETGVLQPIADIARVVRARGIAMHTDAVQAFGKMPLRVEALGVDFLSFSGHKLYAPKGVGGWYARPGMSLPPLLHGGHQERGMRSGTENVAGIAALGKACEIASRDMAQEWARQQQLQQRLEHGIQERIADVCIQGCEAPRLPNTSNIAFAGAEGEALMMRLDLQGVAISTGSACSSGSLEPSHVLHAMGVPEAYMHGALRLSLGRSTTLDDIEYVLSILPGLVENTRALSIL</sequence>
<dbReference type="Pfam" id="PF00266">
    <property type="entry name" value="Aminotran_5"/>
    <property type="match status" value="1"/>
</dbReference>
<evidence type="ECO:0000256" key="9">
    <source>
        <dbReference type="ARBA" id="ARBA00023014"/>
    </source>
</evidence>
<dbReference type="PANTHER" id="PTHR11601:SF34">
    <property type="entry name" value="CYSTEINE DESULFURASE"/>
    <property type="match status" value="1"/>
</dbReference>
<comment type="caution">
    <text evidence="12">The sequence shown here is derived from an EMBL/GenBank/DDBJ whole genome shotgun (WGS) entry which is preliminary data.</text>
</comment>
<comment type="similarity">
    <text evidence="3">Belongs to the class-V pyridoxal-phosphate-dependent aminotransferase family. NifS/IscS subfamily.</text>
</comment>
<dbReference type="InterPro" id="IPR015421">
    <property type="entry name" value="PyrdxlP-dep_Trfase_major"/>
</dbReference>
<name>A0A937W762_UNCTE</name>
<dbReference type="EC" id="2.8.1.7" evidence="4"/>
<evidence type="ECO:0000313" key="12">
    <source>
        <dbReference type="EMBL" id="MBM3226271.1"/>
    </source>
</evidence>
<evidence type="ECO:0000313" key="13">
    <source>
        <dbReference type="Proteomes" id="UP000712673"/>
    </source>
</evidence>
<dbReference type="Gene3D" id="3.40.640.10">
    <property type="entry name" value="Type I PLP-dependent aspartate aminotransferase-like (Major domain)"/>
    <property type="match status" value="1"/>
</dbReference>
<dbReference type="AlphaFoldDB" id="A0A937W762"/>
<evidence type="ECO:0000256" key="7">
    <source>
        <dbReference type="ARBA" id="ARBA00022898"/>
    </source>
</evidence>
<proteinExistence type="inferred from homology"/>
<evidence type="ECO:0000256" key="4">
    <source>
        <dbReference type="ARBA" id="ARBA00012239"/>
    </source>
</evidence>
<dbReference type="SUPFAM" id="SSF53383">
    <property type="entry name" value="PLP-dependent transferases"/>
    <property type="match status" value="1"/>
</dbReference>
<evidence type="ECO:0000256" key="1">
    <source>
        <dbReference type="ARBA" id="ARBA00001933"/>
    </source>
</evidence>
<feature type="domain" description="Aminotransferase class V" evidence="11">
    <location>
        <begin position="8"/>
        <end position="370"/>
    </location>
</feature>
<keyword evidence="7" id="KW-0663">Pyridoxal phosphate</keyword>
<comment type="function">
    <text evidence="2">Catalyzes the removal of elemental sulfur atoms from cysteine to produce alanine. Seems to participate in the biosynthesis of the nitrogenase metalloclusters by providing the inorganic sulfur required for the Fe-S core formation.</text>
</comment>
<gene>
    <name evidence="12" type="ORF">FJZ47_21105</name>
</gene>
<comment type="cofactor">
    <cofactor evidence="1">
        <name>pyridoxal 5'-phosphate</name>
        <dbReference type="ChEBI" id="CHEBI:597326"/>
    </cofactor>
</comment>
<evidence type="ECO:0000259" key="11">
    <source>
        <dbReference type="Pfam" id="PF00266"/>
    </source>
</evidence>
<dbReference type="PIRSF" id="PIRSF005572">
    <property type="entry name" value="NifS"/>
    <property type="match status" value="1"/>
</dbReference>
<dbReference type="Proteomes" id="UP000712673">
    <property type="component" value="Unassembled WGS sequence"/>
</dbReference>
<dbReference type="Gene3D" id="3.90.1150.10">
    <property type="entry name" value="Aspartate Aminotransferase, domain 1"/>
    <property type="match status" value="1"/>
</dbReference>
<dbReference type="InterPro" id="IPR015424">
    <property type="entry name" value="PyrdxlP-dep_Trfase"/>
</dbReference>
<keyword evidence="8" id="KW-0408">Iron</keyword>
<keyword evidence="5" id="KW-0808">Transferase</keyword>
<evidence type="ECO:0000256" key="5">
    <source>
        <dbReference type="ARBA" id="ARBA00022679"/>
    </source>
</evidence>
<keyword evidence="9" id="KW-0411">Iron-sulfur</keyword>